<dbReference type="SUPFAM" id="SSF46785">
    <property type="entry name" value="Winged helix' DNA-binding domain"/>
    <property type="match status" value="1"/>
</dbReference>
<dbReference type="InterPro" id="IPR000524">
    <property type="entry name" value="Tscrpt_reg_HTH_GntR"/>
</dbReference>
<dbReference type="PRINTS" id="PR00035">
    <property type="entry name" value="HTHGNTR"/>
</dbReference>
<dbReference type="Proteomes" id="UP001521209">
    <property type="component" value="Unassembled WGS sequence"/>
</dbReference>
<dbReference type="PROSITE" id="PS50949">
    <property type="entry name" value="HTH_GNTR"/>
    <property type="match status" value="1"/>
</dbReference>
<evidence type="ECO:0000256" key="3">
    <source>
        <dbReference type="ARBA" id="ARBA00023163"/>
    </source>
</evidence>
<dbReference type="InterPro" id="IPR008920">
    <property type="entry name" value="TF_FadR/GntR_C"/>
</dbReference>
<dbReference type="RefSeq" id="WP_235702915.1">
    <property type="nucleotide sequence ID" value="NZ_JAKGBZ010000003.1"/>
</dbReference>
<feature type="domain" description="HTH gntR-type" evidence="4">
    <location>
        <begin position="19"/>
        <end position="89"/>
    </location>
</feature>
<comment type="caution">
    <text evidence="5">The sequence shown here is derived from an EMBL/GenBank/DDBJ whole genome shotgun (WGS) entry which is preliminary data.</text>
</comment>
<dbReference type="InterPro" id="IPR011711">
    <property type="entry name" value="GntR_C"/>
</dbReference>
<proteinExistence type="predicted"/>
<keyword evidence="2" id="KW-0238">DNA-binding</keyword>
<dbReference type="SMART" id="SM00345">
    <property type="entry name" value="HTH_GNTR"/>
    <property type="match status" value="1"/>
</dbReference>
<evidence type="ECO:0000313" key="5">
    <source>
        <dbReference type="EMBL" id="MCF3945679.1"/>
    </source>
</evidence>
<dbReference type="Pfam" id="PF00392">
    <property type="entry name" value="GntR"/>
    <property type="match status" value="1"/>
</dbReference>
<keyword evidence="1" id="KW-0805">Transcription regulation</keyword>
<evidence type="ECO:0000259" key="4">
    <source>
        <dbReference type="PROSITE" id="PS50949"/>
    </source>
</evidence>
<dbReference type="Pfam" id="PF07729">
    <property type="entry name" value="FCD"/>
    <property type="match status" value="1"/>
</dbReference>
<dbReference type="SMART" id="SM00895">
    <property type="entry name" value="FCD"/>
    <property type="match status" value="1"/>
</dbReference>
<reference evidence="5 6" key="1">
    <citation type="submission" date="2022-01" db="EMBL/GenBank/DDBJ databases">
        <authorList>
            <person name="Won M."/>
            <person name="Kim S.-J."/>
            <person name="Kwon S.-W."/>
        </authorList>
    </citation>
    <scope>NUCLEOTIDE SEQUENCE [LARGE SCALE GENOMIC DNA]</scope>
    <source>
        <strain evidence="5 6">KCTC 23505</strain>
    </source>
</reference>
<sequence length="245" mass="28177">MDDTPQLPQIKVEPLEASVGLRRLATDAIKHAITNMDIYDHPEEVRLDERQLSRDLGVSRTPIREALSLLEQEGFVRSVPRRGIYVVRKNKREMIEMITVWSAIEAMAARLACERATPEELAELRAIAEFRKQNPATHISEYSQTNMIFHKTIIRMSGCVLMSELVENLFIHMRAIRSVTMRQGDRAQRSIVDHMNIVAALEARDADLAARRVREHTLGLAAHIEKYGDFLDQFQSTETRKRRYA</sequence>
<dbReference type="SUPFAM" id="SSF48008">
    <property type="entry name" value="GntR ligand-binding domain-like"/>
    <property type="match status" value="1"/>
</dbReference>
<dbReference type="CDD" id="cd07377">
    <property type="entry name" value="WHTH_GntR"/>
    <property type="match status" value="1"/>
</dbReference>
<organism evidence="5 6">
    <name type="scientific">Acidiphilium iwatense</name>
    <dbReference type="NCBI Taxonomy" id="768198"/>
    <lineage>
        <taxon>Bacteria</taxon>
        <taxon>Pseudomonadati</taxon>
        <taxon>Pseudomonadota</taxon>
        <taxon>Alphaproteobacteria</taxon>
        <taxon>Acetobacterales</taxon>
        <taxon>Acidocellaceae</taxon>
        <taxon>Acidiphilium</taxon>
    </lineage>
</organism>
<keyword evidence="6" id="KW-1185">Reference proteome</keyword>
<dbReference type="EMBL" id="JAKGBZ010000003">
    <property type="protein sequence ID" value="MCF3945679.1"/>
    <property type="molecule type" value="Genomic_DNA"/>
</dbReference>
<dbReference type="InterPro" id="IPR036388">
    <property type="entry name" value="WH-like_DNA-bd_sf"/>
</dbReference>
<dbReference type="Gene3D" id="1.10.10.10">
    <property type="entry name" value="Winged helix-like DNA-binding domain superfamily/Winged helix DNA-binding domain"/>
    <property type="match status" value="1"/>
</dbReference>
<dbReference type="PANTHER" id="PTHR43537:SF49">
    <property type="entry name" value="TRANSCRIPTIONAL REGULATORY PROTEIN"/>
    <property type="match status" value="1"/>
</dbReference>
<dbReference type="Gene3D" id="1.20.120.530">
    <property type="entry name" value="GntR ligand-binding domain-like"/>
    <property type="match status" value="1"/>
</dbReference>
<protein>
    <submittedName>
        <fullName evidence="5">GntR family transcriptional regulator</fullName>
    </submittedName>
</protein>
<evidence type="ECO:0000256" key="1">
    <source>
        <dbReference type="ARBA" id="ARBA00023015"/>
    </source>
</evidence>
<name>A0ABS9DSH6_9PROT</name>
<gene>
    <name evidence="5" type="ORF">L2A60_03135</name>
</gene>
<keyword evidence="3" id="KW-0804">Transcription</keyword>
<evidence type="ECO:0000313" key="6">
    <source>
        <dbReference type="Proteomes" id="UP001521209"/>
    </source>
</evidence>
<accession>A0ABS9DSH6</accession>
<dbReference type="InterPro" id="IPR036390">
    <property type="entry name" value="WH_DNA-bd_sf"/>
</dbReference>
<dbReference type="PANTHER" id="PTHR43537">
    <property type="entry name" value="TRANSCRIPTIONAL REGULATOR, GNTR FAMILY"/>
    <property type="match status" value="1"/>
</dbReference>
<evidence type="ECO:0000256" key="2">
    <source>
        <dbReference type="ARBA" id="ARBA00023125"/>
    </source>
</evidence>